<organism evidence="1 2">
    <name type="scientific">Araneus ventricosus</name>
    <name type="common">Orbweaver spider</name>
    <name type="synonym">Epeira ventricosa</name>
    <dbReference type="NCBI Taxonomy" id="182803"/>
    <lineage>
        <taxon>Eukaryota</taxon>
        <taxon>Metazoa</taxon>
        <taxon>Ecdysozoa</taxon>
        <taxon>Arthropoda</taxon>
        <taxon>Chelicerata</taxon>
        <taxon>Arachnida</taxon>
        <taxon>Araneae</taxon>
        <taxon>Araneomorphae</taxon>
        <taxon>Entelegynae</taxon>
        <taxon>Araneoidea</taxon>
        <taxon>Araneidae</taxon>
        <taxon>Araneus</taxon>
    </lineage>
</organism>
<dbReference type="Proteomes" id="UP000499080">
    <property type="component" value="Unassembled WGS sequence"/>
</dbReference>
<keyword evidence="2" id="KW-1185">Reference proteome</keyword>
<proteinExistence type="predicted"/>
<reference evidence="1 2" key="1">
    <citation type="journal article" date="2019" name="Sci. Rep.">
        <title>Orb-weaving spider Araneus ventricosus genome elucidates the spidroin gene catalogue.</title>
        <authorList>
            <person name="Kono N."/>
            <person name="Nakamura H."/>
            <person name="Ohtoshi R."/>
            <person name="Moran D.A.P."/>
            <person name="Shinohara A."/>
            <person name="Yoshida Y."/>
            <person name="Fujiwara M."/>
            <person name="Mori M."/>
            <person name="Tomita M."/>
            <person name="Arakawa K."/>
        </authorList>
    </citation>
    <scope>NUCLEOTIDE SEQUENCE [LARGE SCALE GENOMIC DNA]</scope>
</reference>
<sequence length="121" mass="13658">MAWDDGDTGSLYITSFLKVACNQSTGNAMKFCFSQDMVLSHRISKNSTLPKPRSILVGDLAHQSIMPRIASSQPHHMSPPSKQHQQVWFRNVANNSTSRIKIHNLLHFLQSEANLFRPDPN</sequence>
<dbReference type="AlphaFoldDB" id="A0A4Y2ALX4"/>
<evidence type="ECO:0000313" key="2">
    <source>
        <dbReference type="Proteomes" id="UP000499080"/>
    </source>
</evidence>
<name>A0A4Y2ALX4_ARAVE</name>
<protein>
    <submittedName>
        <fullName evidence="1">Uncharacterized protein</fullName>
    </submittedName>
</protein>
<evidence type="ECO:0000313" key="1">
    <source>
        <dbReference type="EMBL" id="GBL80852.1"/>
    </source>
</evidence>
<dbReference type="EMBL" id="BGPR01000023">
    <property type="protein sequence ID" value="GBL80852.1"/>
    <property type="molecule type" value="Genomic_DNA"/>
</dbReference>
<comment type="caution">
    <text evidence="1">The sequence shown here is derived from an EMBL/GenBank/DDBJ whole genome shotgun (WGS) entry which is preliminary data.</text>
</comment>
<gene>
    <name evidence="1" type="ORF">AVEN_26275_1</name>
</gene>
<accession>A0A4Y2ALX4</accession>
<dbReference type="OrthoDB" id="6437659at2759"/>